<accession>A0A059FXL6</accession>
<gene>
    <name evidence="4" type="ORF">HHI_05994</name>
</gene>
<evidence type="ECO:0000259" key="3">
    <source>
        <dbReference type="Pfam" id="PF00890"/>
    </source>
</evidence>
<dbReference type="GO" id="GO:0016491">
    <property type="term" value="F:oxidoreductase activity"/>
    <property type="evidence" value="ECO:0007669"/>
    <property type="project" value="UniProtKB-KW"/>
</dbReference>
<name>A0A059FXL6_9PROT</name>
<keyword evidence="5" id="KW-1185">Reference proteome</keyword>
<dbReference type="PANTHER" id="PTHR43422:SF3">
    <property type="entry name" value="THIAMINE THIAZOLE SYNTHASE"/>
    <property type="match status" value="1"/>
</dbReference>
<dbReference type="Pfam" id="PF00890">
    <property type="entry name" value="FAD_binding_2"/>
    <property type="match status" value="1"/>
</dbReference>
<dbReference type="EMBL" id="ARYI01000004">
    <property type="protein sequence ID" value="KCZ95198.1"/>
    <property type="molecule type" value="Genomic_DNA"/>
</dbReference>
<dbReference type="PANTHER" id="PTHR43422">
    <property type="entry name" value="THIAMINE THIAZOLE SYNTHASE"/>
    <property type="match status" value="1"/>
</dbReference>
<dbReference type="Proteomes" id="UP000025061">
    <property type="component" value="Unassembled WGS sequence"/>
</dbReference>
<dbReference type="OrthoDB" id="9805337at2"/>
<dbReference type="InterPro" id="IPR036188">
    <property type="entry name" value="FAD/NAD-bd_sf"/>
</dbReference>
<evidence type="ECO:0000256" key="1">
    <source>
        <dbReference type="ARBA" id="ARBA00022630"/>
    </source>
</evidence>
<feature type="domain" description="FAD-dependent oxidoreductase 2 FAD-binding" evidence="3">
    <location>
        <begin position="5"/>
        <end position="36"/>
    </location>
</feature>
<dbReference type="InterPro" id="IPR003953">
    <property type="entry name" value="FAD-dep_OxRdtase_2_FAD-bd"/>
</dbReference>
<proteinExistence type="predicted"/>
<dbReference type="RefSeq" id="WP_011647407.1">
    <property type="nucleotide sequence ID" value="NZ_ARYI01000004.1"/>
</dbReference>
<keyword evidence="1" id="KW-0285">Flavoprotein</keyword>
<sequence length="506" mass="56652">MREQVIVIGAGIGGLCTALMLAPSGRDIIVLERDGPLETSDPDELFKTWKRVGVGHVRQSHAFLARLRTIMKSEHPALLDQLLELGVRELPFENMLTEKQQARYRAEPEDAELTILTSRRTTLEMAMRRYVQTLENVTLRSGFLVRKLITRKGEDGIFDVSGVEGEENGAPITLTADVVVDASGKSGFTIEQLMEEGAGIREESESAGILYFTRHYRFLPGKSEPDRNENPPPTGDLGFLKFGVFPGDNGNFSITVAIPEIEMELRKSILDPDIFHQITLMLPGLRPWTNSEQSEPTSKVFGMGDLISRWRDMVVDGKPAARGYFPLGDTLVRTNPLYGRGCSFAAVAAQALRHTLDETPDPVARALAFHERVTAELHPFYIVQRRQDRSAIKRAHETLTPGAKQSFKSKLMESFVEDGVKIAVRSDPRLLREAMRGFHMLEHPEKWLGKPKNMAGVLYYWARGKRLNAAAYAPKPGPERIEMMKALKLNYQADMERAATERPLAA</sequence>
<dbReference type="Gene3D" id="3.50.50.60">
    <property type="entry name" value="FAD/NAD(P)-binding domain"/>
    <property type="match status" value="1"/>
</dbReference>
<evidence type="ECO:0000313" key="5">
    <source>
        <dbReference type="Proteomes" id="UP000025061"/>
    </source>
</evidence>
<dbReference type="SUPFAM" id="SSF51905">
    <property type="entry name" value="FAD/NAD(P)-binding domain"/>
    <property type="match status" value="1"/>
</dbReference>
<keyword evidence="2" id="KW-0560">Oxidoreductase</keyword>
<organism evidence="4 5">
    <name type="scientific">Hyphomonas hirschiana VP5</name>
    <dbReference type="NCBI Taxonomy" id="1280951"/>
    <lineage>
        <taxon>Bacteria</taxon>
        <taxon>Pseudomonadati</taxon>
        <taxon>Pseudomonadota</taxon>
        <taxon>Alphaproteobacteria</taxon>
        <taxon>Hyphomonadales</taxon>
        <taxon>Hyphomonadaceae</taxon>
        <taxon>Hyphomonas</taxon>
    </lineage>
</organism>
<dbReference type="AlphaFoldDB" id="A0A059FXL6"/>
<comment type="caution">
    <text evidence="4">The sequence shown here is derived from an EMBL/GenBank/DDBJ whole genome shotgun (WGS) entry which is preliminary data.</text>
</comment>
<dbReference type="PATRIC" id="fig|1280951.3.peg.1210"/>
<protein>
    <recommendedName>
        <fullName evidence="3">FAD-dependent oxidoreductase 2 FAD-binding domain-containing protein</fullName>
    </recommendedName>
</protein>
<evidence type="ECO:0000256" key="2">
    <source>
        <dbReference type="ARBA" id="ARBA00023002"/>
    </source>
</evidence>
<evidence type="ECO:0000313" key="4">
    <source>
        <dbReference type="EMBL" id="KCZ95198.1"/>
    </source>
</evidence>
<reference evidence="4 5" key="1">
    <citation type="submission" date="2013-04" db="EMBL/GenBank/DDBJ databases">
        <title>Hyphomonas hirschiana VP5 Genome Sequencing.</title>
        <authorList>
            <person name="Lai Q."/>
            <person name="Shao Z."/>
        </authorList>
    </citation>
    <scope>NUCLEOTIDE SEQUENCE [LARGE SCALE GENOMIC DNA]</scope>
    <source>
        <strain evidence="4 5">VP5</strain>
    </source>
</reference>